<keyword evidence="5" id="KW-1185">Reference proteome</keyword>
<dbReference type="CDD" id="cd13399">
    <property type="entry name" value="Slt35-like"/>
    <property type="match status" value="1"/>
</dbReference>
<dbReference type="Gene3D" id="1.10.101.10">
    <property type="entry name" value="PGBD-like superfamily/PGBD"/>
    <property type="match status" value="1"/>
</dbReference>
<reference evidence="4" key="1">
    <citation type="submission" date="2022-07" db="EMBL/GenBank/DDBJ databases">
        <title>Characterization of the Novel Bacterium Alteromonas immobilis LMIT006 and Alteromonas gregis LMIT007.</title>
        <authorList>
            <person name="Lin X."/>
        </authorList>
    </citation>
    <scope>NUCLEOTIDE SEQUENCE</scope>
    <source>
        <strain evidence="4">LMIT007</strain>
    </source>
</reference>
<evidence type="ECO:0000259" key="2">
    <source>
        <dbReference type="Pfam" id="PF01471"/>
    </source>
</evidence>
<evidence type="ECO:0000313" key="5">
    <source>
        <dbReference type="Proteomes" id="UP001165413"/>
    </source>
</evidence>
<dbReference type="InterPro" id="IPR002477">
    <property type="entry name" value="Peptidoglycan-bd-like"/>
</dbReference>
<evidence type="ECO:0000256" key="1">
    <source>
        <dbReference type="SAM" id="SignalP"/>
    </source>
</evidence>
<sequence>MRFSTAFFFILSPIFLSSITSTQANEFSSCVAELRAQASQQGITEDTLNKTLDSAQQRQRVVQLDRNQPEFLSTFEDYYTKRVNDWRISKGKEKYQEHKAFLHDLTKRYGVPGPYLMAFWGLETNFGNYKGKIPTIDALTTLACEPRRKSFFTKELLTVLDIIQTNQLEVGTLKGSWAGAMGHTQFMPTTYAQYAIDGDGDNKIDLFNSEQDALASAANFLHQLGWQAGYRWGREIKLPEGFDYALADRKQRKPLSFWRKQGITTVYGEPLPDIDLSAAVIIPSGYNGPVFLAYQNFNIIMRWNNSQSYAIAVGKLAEQINNAPGLVVPFPANAKIRIEDAKKLQRKLKALGYEINGIDGIIGSGTRAAIRAFQLDQGLVADGFAHPEVFAALEKR</sequence>
<feature type="signal peptide" evidence="1">
    <location>
        <begin position="1"/>
        <end position="24"/>
    </location>
</feature>
<organism evidence="4 5">
    <name type="scientific">Opacimonas viscosa</name>
    <dbReference type="NCBI Taxonomy" id="2961944"/>
    <lineage>
        <taxon>Bacteria</taxon>
        <taxon>Pseudomonadati</taxon>
        <taxon>Pseudomonadota</taxon>
        <taxon>Gammaproteobacteria</taxon>
        <taxon>Alteromonadales</taxon>
        <taxon>Alteromonadaceae</taxon>
        <taxon>Opacimonas</taxon>
    </lineage>
</organism>
<proteinExistence type="predicted"/>
<dbReference type="InterPro" id="IPR023346">
    <property type="entry name" value="Lysozyme-like_dom_sf"/>
</dbReference>
<dbReference type="GO" id="GO:0008933">
    <property type="term" value="F:peptidoglycan lytic transglycosylase activity"/>
    <property type="evidence" value="ECO:0007669"/>
    <property type="project" value="TreeGrafter"/>
</dbReference>
<evidence type="ECO:0000313" key="4">
    <source>
        <dbReference type="EMBL" id="MCP3429601.1"/>
    </source>
</evidence>
<feature type="domain" description="Peptidoglycan binding-like" evidence="2">
    <location>
        <begin position="339"/>
        <end position="393"/>
    </location>
</feature>
<dbReference type="SUPFAM" id="SSF47090">
    <property type="entry name" value="PGBD-like"/>
    <property type="match status" value="1"/>
</dbReference>
<dbReference type="RefSeq" id="WP_254102145.1">
    <property type="nucleotide sequence ID" value="NZ_JANATA010000025.1"/>
</dbReference>
<accession>A0AA41X3B9</accession>
<dbReference type="PANTHER" id="PTHR30163:SF8">
    <property type="entry name" value="LYTIC MUREIN TRANSGLYCOSYLASE"/>
    <property type="match status" value="1"/>
</dbReference>
<dbReference type="SUPFAM" id="SSF53955">
    <property type="entry name" value="Lysozyme-like"/>
    <property type="match status" value="1"/>
</dbReference>
<dbReference type="FunFam" id="1.10.8.350:FF:000001">
    <property type="entry name" value="Lytic murein transglycosylase B"/>
    <property type="match status" value="1"/>
</dbReference>
<feature type="domain" description="Transglycosylase SLT" evidence="3">
    <location>
        <begin position="27"/>
        <end position="318"/>
    </location>
</feature>
<dbReference type="Pfam" id="PF01471">
    <property type="entry name" value="PG_binding_1"/>
    <property type="match status" value="1"/>
</dbReference>
<dbReference type="PANTHER" id="PTHR30163">
    <property type="entry name" value="MEMBRANE-BOUND LYTIC MUREIN TRANSGLYCOSYLASE B"/>
    <property type="match status" value="1"/>
</dbReference>
<dbReference type="AlphaFoldDB" id="A0AA41X3B9"/>
<dbReference type="InterPro" id="IPR043426">
    <property type="entry name" value="MltB-like"/>
</dbReference>
<dbReference type="Gene3D" id="1.10.8.350">
    <property type="entry name" value="Bacterial muramidase"/>
    <property type="match status" value="1"/>
</dbReference>
<dbReference type="InterPro" id="IPR011970">
    <property type="entry name" value="MltB_2"/>
</dbReference>
<keyword evidence="1" id="KW-0732">Signal</keyword>
<dbReference type="Gene3D" id="1.10.530.10">
    <property type="match status" value="1"/>
</dbReference>
<comment type="caution">
    <text evidence="4">The sequence shown here is derived from an EMBL/GenBank/DDBJ whole genome shotgun (WGS) entry which is preliminary data.</text>
</comment>
<dbReference type="Proteomes" id="UP001165413">
    <property type="component" value="Unassembled WGS sequence"/>
</dbReference>
<protein>
    <submittedName>
        <fullName evidence="4">Lytic murein transglycosylase</fullName>
    </submittedName>
</protein>
<name>A0AA41X3B9_9ALTE</name>
<dbReference type="InterPro" id="IPR031304">
    <property type="entry name" value="SLT_2"/>
</dbReference>
<dbReference type="InterPro" id="IPR036366">
    <property type="entry name" value="PGBDSf"/>
</dbReference>
<dbReference type="NCBIfam" id="TIGR02283">
    <property type="entry name" value="MltB_2"/>
    <property type="match status" value="1"/>
</dbReference>
<evidence type="ECO:0000259" key="3">
    <source>
        <dbReference type="Pfam" id="PF13406"/>
    </source>
</evidence>
<dbReference type="InterPro" id="IPR036365">
    <property type="entry name" value="PGBD-like_sf"/>
</dbReference>
<dbReference type="Pfam" id="PF13406">
    <property type="entry name" value="SLT_2"/>
    <property type="match status" value="1"/>
</dbReference>
<dbReference type="GO" id="GO:0009253">
    <property type="term" value="P:peptidoglycan catabolic process"/>
    <property type="evidence" value="ECO:0007669"/>
    <property type="project" value="TreeGrafter"/>
</dbReference>
<gene>
    <name evidence="4" type="ORF">NLF92_11670</name>
</gene>
<dbReference type="EMBL" id="JANATA010000025">
    <property type="protein sequence ID" value="MCP3429601.1"/>
    <property type="molecule type" value="Genomic_DNA"/>
</dbReference>
<feature type="chain" id="PRO_5041325336" evidence="1">
    <location>
        <begin position="25"/>
        <end position="396"/>
    </location>
</feature>